<keyword evidence="3 7" id="KW-0808">Transferase</keyword>
<dbReference type="Pfam" id="PF00348">
    <property type="entry name" value="polyprenyl_synt"/>
    <property type="match status" value="1"/>
</dbReference>
<dbReference type="SUPFAM" id="SSF48576">
    <property type="entry name" value="Terpenoid synthases"/>
    <property type="match status" value="1"/>
</dbReference>
<dbReference type="EC" id="2.5.1.90" evidence="8"/>
<keyword evidence="5" id="KW-0460">Magnesium</keyword>
<dbReference type="GeneID" id="92932072"/>
<dbReference type="PROSITE" id="PS00444">
    <property type="entry name" value="POLYPRENYL_SYNTHASE_2"/>
    <property type="match status" value="1"/>
</dbReference>
<dbReference type="Proteomes" id="UP000005522">
    <property type="component" value="Chromosome"/>
</dbReference>
<dbReference type="InterPro" id="IPR033749">
    <property type="entry name" value="Polyprenyl_synt_CS"/>
</dbReference>
<dbReference type="GO" id="GO:0106350">
    <property type="term" value="F:all-trans-octaprenyl-diphosphate synthase activity"/>
    <property type="evidence" value="ECO:0007669"/>
    <property type="project" value="UniProtKB-EC"/>
</dbReference>
<dbReference type="EC" id="2.5.1.29" evidence="8"/>
<organism evidence="8 9">
    <name type="scientific">Acidithiobacillus caldus (strain ATCC 51756 / DSM 8584 / KU)</name>
    <dbReference type="NCBI Taxonomy" id="637389"/>
    <lineage>
        <taxon>Bacteria</taxon>
        <taxon>Pseudomonadati</taxon>
        <taxon>Pseudomonadota</taxon>
        <taxon>Acidithiobacillia</taxon>
        <taxon>Acidithiobacillales</taxon>
        <taxon>Acidithiobacillaceae</taxon>
        <taxon>Acidithiobacillus</taxon>
    </lineage>
</organism>
<evidence type="ECO:0000256" key="2">
    <source>
        <dbReference type="ARBA" id="ARBA00006706"/>
    </source>
</evidence>
<dbReference type="EMBL" id="CP005986">
    <property type="protein sequence ID" value="AIA55841.1"/>
    <property type="molecule type" value="Genomic_DNA"/>
</dbReference>
<accession>A0A060A0R4</accession>
<evidence type="ECO:0000256" key="6">
    <source>
        <dbReference type="ARBA" id="ARBA00023229"/>
    </source>
</evidence>
<dbReference type="AlphaFoldDB" id="A0A060A0R4"/>
<dbReference type="GO" id="GO:0004337">
    <property type="term" value="F:(2E,6E)-farnesyl diphosphate synthase activity"/>
    <property type="evidence" value="ECO:0007669"/>
    <property type="project" value="UniProtKB-EC"/>
</dbReference>
<name>A0A060A0R4_ACICK</name>
<dbReference type="InterPro" id="IPR000092">
    <property type="entry name" value="Polyprenyl_synt"/>
</dbReference>
<evidence type="ECO:0000256" key="1">
    <source>
        <dbReference type="ARBA" id="ARBA00001946"/>
    </source>
</evidence>
<dbReference type="NCBIfam" id="NF045485">
    <property type="entry name" value="FPPsyn"/>
    <property type="match status" value="1"/>
</dbReference>
<dbReference type="GO" id="GO:0004161">
    <property type="term" value="F:dimethylallyltranstransferase activity"/>
    <property type="evidence" value="ECO:0007669"/>
    <property type="project" value="UniProtKB-EC"/>
</dbReference>
<dbReference type="SFLD" id="SFLDG01017">
    <property type="entry name" value="Polyprenyl_Transferase_Like"/>
    <property type="match status" value="1"/>
</dbReference>
<comment type="similarity">
    <text evidence="2 7">Belongs to the FPP/GGPP synthase family.</text>
</comment>
<keyword evidence="6" id="KW-0414">Isoprene biosynthesis</keyword>
<dbReference type="Gene3D" id="1.10.600.10">
    <property type="entry name" value="Farnesyl Diphosphate Synthase"/>
    <property type="match status" value="1"/>
</dbReference>
<evidence type="ECO:0000256" key="7">
    <source>
        <dbReference type="RuleBase" id="RU004466"/>
    </source>
</evidence>
<reference evidence="8 9" key="1">
    <citation type="journal article" date="2009" name="J. Bacteriol.">
        <title>Draft genome sequence of the extremely acidophilic bacterium Acidithiobacillus caldus ATCC 51756 reveals metabolic versatility in the genus Acidithiobacillus.</title>
        <authorList>
            <person name="Valdes J."/>
            <person name="Quatrini R."/>
            <person name="Hallberg K."/>
            <person name="Dopson M."/>
            <person name="Valenzuela P.D."/>
            <person name="Holmes D.S."/>
        </authorList>
    </citation>
    <scope>NUCLEOTIDE SEQUENCE [LARGE SCALE GENOMIC DNA]</scope>
    <source>
        <strain evidence="9">ATCC 51756 / DSM 8584 / KU</strain>
    </source>
</reference>
<evidence type="ECO:0000313" key="8">
    <source>
        <dbReference type="EMBL" id="AIA55841.1"/>
    </source>
</evidence>
<dbReference type="EC" id="2.5.1.10" evidence="8"/>
<dbReference type="PANTHER" id="PTHR43281:SF1">
    <property type="entry name" value="FARNESYL DIPHOSPHATE SYNTHASE"/>
    <property type="match status" value="1"/>
</dbReference>
<dbReference type="PANTHER" id="PTHR43281">
    <property type="entry name" value="FARNESYL DIPHOSPHATE SYNTHASE"/>
    <property type="match status" value="1"/>
</dbReference>
<dbReference type="InterPro" id="IPR053378">
    <property type="entry name" value="Prenyl_diphosphate_synthase"/>
</dbReference>
<protein>
    <submittedName>
        <fullName evidence="8">Octaprenyl diphosphate synthase / Dimethylallyltransferase / (2E,6E)-farnesyl diphosphate synthase / Geranylgeranyl pyrophosphate synthetase</fullName>
        <ecNumber evidence="8">2.5.1.1</ecNumber>
        <ecNumber evidence="8">2.5.1.10</ecNumber>
        <ecNumber evidence="8">2.5.1.29</ecNumber>
        <ecNumber evidence="8">2.5.1.90</ecNumber>
    </submittedName>
</protein>
<sequence length="304" mass="32877">MPSAPAVESFAEFRQRRVERIEKVLDELLPPADILPGRLHEAMRYSTLGGGKRVRPLLVYAGGQCLGLADELLDRAAAALEMIHAYSLVHDDLPAMDNDDMRRGRPTCHKAFDEATAILVGDALLTHAFQVLAEPVPGLAPAQQLAMALDLARAAGSRGMVGGQAIDLAAVGHELAQPALEQMHLQKTGMLIRCALQLPLQAAAIAPDASVASALLRYADRIGLAFQVQDDILDEIGDIRETGKARQGADRSRQKPSFVSLLGLTEAQRYAQRLLEDALDALSPWGAEGDHLRALARLIVERNR</sequence>
<comment type="cofactor">
    <cofactor evidence="1">
        <name>Mg(2+)</name>
        <dbReference type="ChEBI" id="CHEBI:18420"/>
    </cofactor>
</comment>
<dbReference type="InterPro" id="IPR008949">
    <property type="entry name" value="Isoprenoid_synthase_dom_sf"/>
</dbReference>
<evidence type="ECO:0000313" key="9">
    <source>
        <dbReference type="Proteomes" id="UP000005522"/>
    </source>
</evidence>
<dbReference type="SFLD" id="SFLDS00005">
    <property type="entry name" value="Isoprenoid_Synthase_Type_I"/>
    <property type="match status" value="1"/>
</dbReference>
<dbReference type="GO" id="GO:0004311">
    <property type="term" value="F:geranylgeranyl diphosphate synthase activity"/>
    <property type="evidence" value="ECO:0007669"/>
    <property type="project" value="UniProtKB-EC"/>
</dbReference>
<dbReference type="GO" id="GO:0046872">
    <property type="term" value="F:metal ion binding"/>
    <property type="evidence" value="ECO:0007669"/>
    <property type="project" value="UniProtKB-KW"/>
</dbReference>
<dbReference type="RefSeq" id="WP_004873145.1">
    <property type="nucleotide sequence ID" value="NZ_CP005986.1"/>
</dbReference>
<dbReference type="CDD" id="cd00685">
    <property type="entry name" value="Trans_IPPS_HT"/>
    <property type="match status" value="1"/>
</dbReference>
<dbReference type="EC" id="2.5.1.1" evidence="8"/>
<dbReference type="GO" id="GO:0016114">
    <property type="term" value="P:terpenoid biosynthetic process"/>
    <property type="evidence" value="ECO:0007669"/>
    <property type="project" value="UniProtKB-ARBA"/>
</dbReference>
<evidence type="ECO:0000256" key="5">
    <source>
        <dbReference type="ARBA" id="ARBA00022842"/>
    </source>
</evidence>
<dbReference type="KEGG" id="acz:Acaty_c1984"/>
<dbReference type="FunFam" id="1.10.600.10:FF:000001">
    <property type="entry name" value="Geranylgeranyl diphosphate synthase"/>
    <property type="match status" value="1"/>
</dbReference>
<gene>
    <name evidence="8" type="ORF">Acaty_c1984</name>
</gene>
<dbReference type="eggNOG" id="COG0142">
    <property type="taxonomic scope" value="Bacteria"/>
</dbReference>
<dbReference type="PROSITE" id="PS00723">
    <property type="entry name" value="POLYPRENYL_SYNTHASE_1"/>
    <property type="match status" value="1"/>
</dbReference>
<evidence type="ECO:0000256" key="3">
    <source>
        <dbReference type="ARBA" id="ARBA00022679"/>
    </source>
</evidence>
<evidence type="ECO:0000256" key="4">
    <source>
        <dbReference type="ARBA" id="ARBA00022723"/>
    </source>
</evidence>
<keyword evidence="4" id="KW-0479">Metal-binding</keyword>
<dbReference type="GO" id="GO:0005737">
    <property type="term" value="C:cytoplasm"/>
    <property type="evidence" value="ECO:0007669"/>
    <property type="project" value="UniProtKB-ARBA"/>
</dbReference>
<proteinExistence type="inferred from homology"/>
<dbReference type="HOGENOM" id="CLU_014015_0_1_6"/>